<sequence>MNVSSAFYHPRHFSLDMIRRKHSAFKQKKTNLSTCCYVRAITALSTTHLACEKREILKEIFTAEMGAPTSQTIVPLKPKGTSKTYRSFPPIHAHFNRKSYNHPCHMCQLKFQYIPYTLKNTSIG</sequence>
<dbReference type="AlphaFoldDB" id="A0A804NWJ0"/>
<name>A0A804NWJ0_MAIZE</name>
<protein>
    <submittedName>
        <fullName evidence="1">Uncharacterized protein</fullName>
    </submittedName>
</protein>
<organism evidence="1 2">
    <name type="scientific">Zea mays</name>
    <name type="common">Maize</name>
    <dbReference type="NCBI Taxonomy" id="4577"/>
    <lineage>
        <taxon>Eukaryota</taxon>
        <taxon>Viridiplantae</taxon>
        <taxon>Streptophyta</taxon>
        <taxon>Embryophyta</taxon>
        <taxon>Tracheophyta</taxon>
        <taxon>Spermatophyta</taxon>
        <taxon>Magnoliopsida</taxon>
        <taxon>Liliopsida</taxon>
        <taxon>Poales</taxon>
        <taxon>Poaceae</taxon>
        <taxon>PACMAD clade</taxon>
        <taxon>Panicoideae</taxon>
        <taxon>Andropogonodae</taxon>
        <taxon>Andropogoneae</taxon>
        <taxon>Tripsacinae</taxon>
        <taxon>Zea</taxon>
    </lineage>
</organism>
<proteinExistence type="predicted"/>
<dbReference type="Gramene" id="Zm00001eb191690_T001">
    <property type="protein sequence ID" value="Zm00001eb191690_P001"/>
    <property type="gene ID" value="Zm00001eb191690"/>
</dbReference>
<reference evidence="1" key="2">
    <citation type="submission" date="2019-07" db="EMBL/GenBank/DDBJ databases">
        <authorList>
            <person name="Seetharam A."/>
            <person name="Woodhouse M."/>
            <person name="Cannon E."/>
        </authorList>
    </citation>
    <scope>NUCLEOTIDE SEQUENCE [LARGE SCALE GENOMIC DNA]</scope>
    <source>
        <strain evidence="1">cv. B73</strain>
    </source>
</reference>
<evidence type="ECO:0000313" key="1">
    <source>
        <dbReference type="EnsemblPlants" id="Zm00001eb191690_P001"/>
    </source>
</evidence>
<evidence type="ECO:0000313" key="2">
    <source>
        <dbReference type="Proteomes" id="UP000007305"/>
    </source>
</evidence>
<keyword evidence="2" id="KW-1185">Reference proteome</keyword>
<dbReference type="InParanoid" id="A0A804NWJ0"/>
<reference evidence="1" key="3">
    <citation type="submission" date="2021-05" db="UniProtKB">
        <authorList>
            <consortium name="EnsemblPlants"/>
        </authorList>
    </citation>
    <scope>IDENTIFICATION</scope>
    <source>
        <strain evidence="1">cv. B73</strain>
    </source>
</reference>
<dbReference type="EnsemblPlants" id="Zm00001eb191690_T001">
    <property type="protein sequence ID" value="Zm00001eb191690_P001"/>
    <property type="gene ID" value="Zm00001eb191690"/>
</dbReference>
<reference evidence="2" key="1">
    <citation type="journal article" date="2009" name="Science">
        <title>The B73 maize genome: complexity, diversity, and dynamics.</title>
        <authorList>
            <person name="Schnable P.S."/>
            <person name="Ware D."/>
            <person name="Fulton R.S."/>
            <person name="Stein J.C."/>
            <person name="Wei F."/>
            <person name="Pasternak S."/>
            <person name="Liang C."/>
            <person name="Zhang J."/>
            <person name="Fulton L."/>
            <person name="Graves T.A."/>
            <person name="Minx P."/>
            <person name="Reily A.D."/>
            <person name="Courtney L."/>
            <person name="Kruchowski S.S."/>
            <person name="Tomlinson C."/>
            <person name="Strong C."/>
            <person name="Delehaunty K."/>
            <person name="Fronick C."/>
            <person name="Courtney B."/>
            <person name="Rock S.M."/>
            <person name="Belter E."/>
            <person name="Du F."/>
            <person name="Kim K."/>
            <person name="Abbott R.M."/>
            <person name="Cotton M."/>
            <person name="Levy A."/>
            <person name="Marchetto P."/>
            <person name="Ochoa K."/>
            <person name="Jackson S.M."/>
            <person name="Gillam B."/>
            <person name="Chen W."/>
            <person name="Yan L."/>
            <person name="Higginbotham J."/>
            <person name="Cardenas M."/>
            <person name="Waligorski J."/>
            <person name="Applebaum E."/>
            <person name="Phelps L."/>
            <person name="Falcone J."/>
            <person name="Kanchi K."/>
            <person name="Thane T."/>
            <person name="Scimone A."/>
            <person name="Thane N."/>
            <person name="Henke J."/>
            <person name="Wang T."/>
            <person name="Ruppert J."/>
            <person name="Shah N."/>
            <person name="Rotter K."/>
            <person name="Hodges J."/>
            <person name="Ingenthron E."/>
            <person name="Cordes M."/>
            <person name="Kohlberg S."/>
            <person name="Sgro J."/>
            <person name="Delgado B."/>
            <person name="Mead K."/>
            <person name="Chinwalla A."/>
            <person name="Leonard S."/>
            <person name="Crouse K."/>
            <person name="Collura K."/>
            <person name="Kudrna D."/>
            <person name="Currie J."/>
            <person name="He R."/>
            <person name="Angelova A."/>
            <person name="Rajasekar S."/>
            <person name="Mueller T."/>
            <person name="Lomeli R."/>
            <person name="Scara G."/>
            <person name="Ko A."/>
            <person name="Delaney K."/>
            <person name="Wissotski M."/>
            <person name="Lopez G."/>
            <person name="Campos D."/>
            <person name="Braidotti M."/>
            <person name="Ashley E."/>
            <person name="Golser W."/>
            <person name="Kim H."/>
            <person name="Lee S."/>
            <person name="Lin J."/>
            <person name="Dujmic Z."/>
            <person name="Kim W."/>
            <person name="Talag J."/>
            <person name="Zuccolo A."/>
            <person name="Fan C."/>
            <person name="Sebastian A."/>
            <person name="Kramer M."/>
            <person name="Spiegel L."/>
            <person name="Nascimento L."/>
            <person name="Zutavern T."/>
            <person name="Miller B."/>
            <person name="Ambroise C."/>
            <person name="Muller S."/>
            <person name="Spooner W."/>
            <person name="Narechania A."/>
            <person name="Ren L."/>
            <person name="Wei S."/>
            <person name="Kumari S."/>
            <person name="Faga B."/>
            <person name="Levy M.J."/>
            <person name="McMahan L."/>
            <person name="Van Buren P."/>
            <person name="Vaughn M.W."/>
            <person name="Ying K."/>
            <person name="Yeh C.-T."/>
            <person name="Emrich S.J."/>
            <person name="Jia Y."/>
            <person name="Kalyanaraman A."/>
            <person name="Hsia A.-P."/>
            <person name="Barbazuk W.B."/>
            <person name="Baucom R.S."/>
            <person name="Brutnell T.P."/>
            <person name="Carpita N.C."/>
            <person name="Chaparro C."/>
            <person name="Chia J.-M."/>
            <person name="Deragon J.-M."/>
            <person name="Estill J.C."/>
            <person name="Fu Y."/>
            <person name="Jeddeloh J.A."/>
            <person name="Han Y."/>
            <person name="Lee H."/>
            <person name="Li P."/>
            <person name="Lisch D.R."/>
            <person name="Liu S."/>
            <person name="Liu Z."/>
            <person name="Nagel D.H."/>
            <person name="McCann M.C."/>
            <person name="SanMiguel P."/>
            <person name="Myers A.M."/>
            <person name="Nettleton D."/>
            <person name="Nguyen J."/>
            <person name="Penning B.W."/>
            <person name="Ponnala L."/>
            <person name="Schneider K.L."/>
            <person name="Schwartz D.C."/>
            <person name="Sharma A."/>
            <person name="Soderlund C."/>
            <person name="Springer N.M."/>
            <person name="Sun Q."/>
            <person name="Wang H."/>
            <person name="Waterman M."/>
            <person name="Westerman R."/>
            <person name="Wolfgruber T.K."/>
            <person name="Yang L."/>
            <person name="Yu Y."/>
            <person name="Zhang L."/>
            <person name="Zhou S."/>
            <person name="Zhu Q."/>
            <person name="Bennetzen J.L."/>
            <person name="Dawe R.K."/>
            <person name="Jiang J."/>
            <person name="Jiang N."/>
            <person name="Presting G.G."/>
            <person name="Wessler S.R."/>
            <person name="Aluru S."/>
            <person name="Martienssen R.A."/>
            <person name="Clifton S.W."/>
            <person name="McCombie W.R."/>
            <person name="Wing R.A."/>
            <person name="Wilson R.K."/>
        </authorList>
    </citation>
    <scope>NUCLEOTIDE SEQUENCE [LARGE SCALE GENOMIC DNA]</scope>
    <source>
        <strain evidence="2">cv. B73</strain>
    </source>
</reference>
<dbReference type="Proteomes" id="UP000007305">
    <property type="component" value="Chromosome 4"/>
</dbReference>
<accession>A0A804NWJ0</accession>